<keyword evidence="5" id="KW-0472">Membrane</keyword>
<dbReference type="InterPro" id="IPR003598">
    <property type="entry name" value="Ig_sub2"/>
</dbReference>
<dbReference type="STRING" id="61819.ENSACIP00000009567"/>
<comment type="subcellular location">
    <subcellularLocation>
        <location evidence="1">Cell membrane</location>
    </subcellularLocation>
</comment>
<feature type="domain" description="Ig-like" evidence="9">
    <location>
        <begin position="17"/>
        <end position="122"/>
    </location>
</feature>
<dbReference type="InterPro" id="IPR052051">
    <property type="entry name" value="TCR_complex_component"/>
</dbReference>
<dbReference type="GO" id="GO:0005886">
    <property type="term" value="C:plasma membrane"/>
    <property type="evidence" value="ECO:0007669"/>
    <property type="project" value="UniProtKB-SubCell"/>
</dbReference>
<keyword evidence="3 8" id="KW-0732">Signal</keyword>
<dbReference type="Pfam" id="PF07686">
    <property type="entry name" value="V-set"/>
    <property type="match status" value="1"/>
</dbReference>
<evidence type="ECO:0000256" key="4">
    <source>
        <dbReference type="ARBA" id="ARBA00022859"/>
    </source>
</evidence>
<evidence type="ECO:0000313" key="10">
    <source>
        <dbReference type="Ensembl" id="ENSACIP00000009567.1"/>
    </source>
</evidence>
<evidence type="ECO:0000256" key="8">
    <source>
        <dbReference type="SAM" id="SignalP"/>
    </source>
</evidence>
<dbReference type="PROSITE" id="PS50835">
    <property type="entry name" value="IG_LIKE"/>
    <property type="match status" value="1"/>
</dbReference>
<dbReference type="SMART" id="SM00409">
    <property type="entry name" value="IG"/>
    <property type="match status" value="1"/>
</dbReference>
<dbReference type="Gene3D" id="2.60.40.10">
    <property type="entry name" value="Immunoglobulins"/>
    <property type="match status" value="1"/>
</dbReference>
<keyword evidence="11" id="KW-1185">Reference proteome</keyword>
<keyword evidence="2" id="KW-1003">Cell membrane</keyword>
<name>A0A3Q0RH17_AMPCI</name>
<dbReference type="GO" id="GO:0009617">
    <property type="term" value="P:response to bacterium"/>
    <property type="evidence" value="ECO:0007669"/>
    <property type="project" value="TreeGrafter"/>
</dbReference>
<evidence type="ECO:0000256" key="7">
    <source>
        <dbReference type="ARBA" id="ARBA00023180"/>
    </source>
</evidence>
<dbReference type="PANTHER" id="PTHR19433">
    <property type="entry name" value="T-CELL RECEPTOR ALPHA CHAIN V REGION-RELATED"/>
    <property type="match status" value="1"/>
</dbReference>
<dbReference type="InterPro" id="IPR036179">
    <property type="entry name" value="Ig-like_dom_sf"/>
</dbReference>
<feature type="chain" id="PRO_5018643476" description="Ig-like domain-containing protein" evidence="8">
    <location>
        <begin position="23"/>
        <end position="132"/>
    </location>
</feature>
<dbReference type="InterPro" id="IPR013106">
    <property type="entry name" value="Ig_V-set"/>
</dbReference>
<evidence type="ECO:0000256" key="1">
    <source>
        <dbReference type="ARBA" id="ARBA00004236"/>
    </source>
</evidence>
<dbReference type="SUPFAM" id="SSF48726">
    <property type="entry name" value="Immunoglobulin"/>
    <property type="match status" value="1"/>
</dbReference>
<evidence type="ECO:0000313" key="11">
    <source>
        <dbReference type="Proteomes" id="UP000261340"/>
    </source>
</evidence>
<dbReference type="AlphaFoldDB" id="A0A3Q0RH17"/>
<keyword evidence="4" id="KW-0391">Immunity</keyword>
<evidence type="ECO:0000259" key="9">
    <source>
        <dbReference type="PROSITE" id="PS50835"/>
    </source>
</evidence>
<keyword evidence="6" id="KW-1015">Disulfide bond</keyword>
<dbReference type="SMART" id="SM00408">
    <property type="entry name" value="IGc2"/>
    <property type="match status" value="1"/>
</dbReference>
<reference evidence="10" key="2">
    <citation type="submission" date="2025-09" db="UniProtKB">
        <authorList>
            <consortium name="Ensembl"/>
        </authorList>
    </citation>
    <scope>IDENTIFICATION</scope>
</reference>
<reference evidence="10" key="1">
    <citation type="submission" date="2025-08" db="UniProtKB">
        <authorList>
            <consortium name="Ensembl"/>
        </authorList>
    </citation>
    <scope>IDENTIFICATION</scope>
</reference>
<evidence type="ECO:0000256" key="3">
    <source>
        <dbReference type="ARBA" id="ARBA00022729"/>
    </source>
</evidence>
<dbReference type="OMA" id="PCIFSWI"/>
<evidence type="ECO:0000256" key="6">
    <source>
        <dbReference type="ARBA" id="ARBA00023157"/>
    </source>
</evidence>
<dbReference type="Proteomes" id="UP000261340">
    <property type="component" value="Unplaced"/>
</dbReference>
<proteinExistence type="predicted"/>
<keyword evidence="7" id="KW-0325">Glycoprotein</keyword>
<sequence length="132" mass="14446">MVNFTLMLVLLCTFSWISFSLAQFYTVEVQPGEDVTLRCSNFSSLLSHIFWFKLNSSPSASCISSMCSSDSNVSFCDGFQNGKFSMTSNTTELFLSIKQVDLSDSGLYFCGAKNNGNSLVISSGTHLKVLGK</sequence>
<dbReference type="PANTHER" id="PTHR19433:SF111">
    <property type="entry name" value="T CELL RECEPTOR ALPHA VARIABLE 4"/>
    <property type="match status" value="1"/>
</dbReference>
<organism evidence="10 11">
    <name type="scientific">Amphilophus citrinellus</name>
    <name type="common">Midas cichlid</name>
    <name type="synonym">Cichlasoma citrinellum</name>
    <dbReference type="NCBI Taxonomy" id="61819"/>
    <lineage>
        <taxon>Eukaryota</taxon>
        <taxon>Metazoa</taxon>
        <taxon>Chordata</taxon>
        <taxon>Craniata</taxon>
        <taxon>Vertebrata</taxon>
        <taxon>Euteleostomi</taxon>
        <taxon>Actinopterygii</taxon>
        <taxon>Neopterygii</taxon>
        <taxon>Teleostei</taxon>
        <taxon>Neoteleostei</taxon>
        <taxon>Acanthomorphata</taxon>
        <taxon>Ovalentaria</taxon>
        <taxon>Cichlomorphae</taxon>
        <taxon>Cichliformes</taxon>
        <taxon>Cichlidae</taxon>
        <taxon>New World cichlids</taxon>
        <taxon>Cichlasomatinae</taxon>
        <taxon>Heroini</taxon>
        <taxon>Amphilophus</taxon>
    </lineage>
</organism>
<protein>
    <recommendedName>
        <fullName evidence="9">Ig-like domain-containing protein</fullName>
    </recommendedName>
</protein>
<dbReference type="GeneTree" id="ENSGT01140000282655"/>
<dbReference type="InterPro" id="IPR013783">
    <property type="entry name" value="Ig-like_fold"/>
</dbReference>
<accession>A0A3Q0RH17</accession>
<evidence type="ECO:0000256" key="2">
    <source>
        <dbReference type="ARBA" id="ARBA00022475"/>
    </source>
</evidence>
<dbReference type="InterPro" id="IPR007110">
    <property type="entry name" value="Ig-like_dom"/>
</dbReference>
<evidence type="ECO:0000256" key="5">
    <source>
        <dbReference type="ARBA" id="ARBA00023136"/>
    </source>
</evidence>
<dbReference type="GO" id="GO:0002376">
    <property type="term" value="P:immune system process"/>
    <property type="evidence" value="ECO:0007669"/>
    <property type="project" value="UniProtKB-KW"/>
</dbReference>
<dbReference type="Ensembl" id="ENSACIT00000009852.1">
    <property type="protein sequence ID" value="ENSACIP00000009567.1"/>
    <property type="gene ID" value="ENSACIG00000007519.1"/>
</dbReference>
<dbReference type="InterPro" id="IPR003599">
    <property type="entry name" value="Ig_sub"/>
</dbReference>
<feature type="signal peptide" evidence="8">
    <location>
        <begin position="1"/>
        <end position="22"/>
    </location>
</feature>